<keyword evidence="4" id="KW-0967">Endosome</keyword>
<proteinExistence type="inferred from homology"/>
<keyword evidence="7" id="KW-0175">Coiled coil</keyword>
<evidence type="ECO:0000256" key="6">
    <source>
        <dbReference type="ARBA" id="ARBA00023136"/>
    </source>
</evidence>
<dbReference type="Gene3D" id="1.10.287.1060">
    <property type="entry name" value="ESAT-6-like"/>
    <property type="match status" value="1"/>
</dbReference>
<dbReference type="InterPro" id="IPR005024">
    <property type="entry name" value="Snf7_fam"/>
</dbReference>
<evidence type="ECO:0000256" key="2">
    <source>
        <dbReference type="ARBA" id="ARBA00006190"/>
    </source>
</evidence>
<dbReference type="Pfam" id="PF03357">
    <property type="entry name" value="Snf7"/>
    <property type="match status" value="1"/>
</dbReference>
<name>A0AAV5QX43_PICKL</name>
<evidence type="ECO:0000256" key="5">
    <source>
        <dbReference type="ARBA" id="ARBA00022927"/>
    </source>
</evidence>
<keyword evidence="9" id="KW-1185">Reference proteome</keyword>
<comment type="subcellular location">
    <subcellularLocation>
        <location evidence="1">Endosome membrane</location>
    </subcellularLocation>
</comment>
<evidence type="ECO:0000256" key="4">
    <source>
        <dbReference type="ARBA" id="ARBA00022753"/>
    </source>
</evidence>
<accession>A0AAV5QX43</accession>
<keyword evidence="5" id="KW-0653">Protein transport</keyword>
<dbReference type="PANTHER" id="PTHR22761:SF5">
    <property type="entry name" value="CHARGED MULTIVESICULAR BODY PROTEIN 6"/>
    <property type="match status" value="1"/>
</dbReference>
<organism evidence="8 9">
    <name type="scientific">Pichia kluyveri</name>
    <name type="common">Yeast</name>
    <dbReference type="NCBI Taxonomy" id="36015"/>
    <lineage>
        <taxon>Eukaryota</taxon>
        <taxon>Fungi</taxon>
        <taxon>Dikarya</taxon>
        <taxon>Ascomycota</taxon>
        <taxon>Saccharomycotina</taxon>
        <taxon>Pichiomycetes</taxon>
        <taxon>Pichiales</taxon>
        <taxon>Pichiaceae</taxon>
        <taxon>Pichia</taxon>
    </lineage>
</organism>
<evidence type="ECO:0000256" key="7">
    <source>
        <dbReference type="SAM" id="Coils"/>
    </source>
</evidence>
<feature type="coiled-coil region" evidence="7">
    <location>
        <begin position="57"/>
        <end position="91"/>
    </location>
</feature>
<evidence type="ECO:0000256" key="1">
    <source>
        <dbReference type="ARBA" id="ARBA00004608"/>
    </source>
</evidence>
<evidence type="ECO:0000313" key="9">
    <source>
        <dbReference type="Proteomes" id="UP001378960"/>
    </source>
</evidence>
<dbReference type="PANTHER" id="PTHR22761">
    <property type="entry name" value="CHARGED MULTIVESICULAR BODY PROTEIN"/>
    <property type="match status" value="1"/>
</dbReference>
<dbReference type="GO" id="GO:0032511">
    <property type="term" value="P:late endosome to vacuole transport via multivesicular body sorting pathway"/>
    <property type="evidence" value="ECO:0007669"/>
    <property type="project" value="TreeGrafter"/>
</dbReference>
<evidence type="ECO:0000256" key="3">
    <source>
        <dbReference type="ARBA" id="ARBA00022448"/>
    </source>
</evidence>
<sequence length="224" mass="25804">MGNTTSNIKITSHDKAILQLKLQRDKLNKSKLKIQSVIDREIIIAKQCIAENKLDKAKLTLRKKKRQESLLNNLERQSDTLEELIDTIEFKLIEKDIIFGLEQGNKVLKEINNELNIERVEKIMDDSIEAINYQNELSDKLGNLLTNGEELEVDDELRKLEIEMGVINDNKETDIKDTNIDKNKLNKLNNLPNVPKIIKQDSIEEGEDEIVENNNDYSKVPQLA</sequence>
<protein>
    <submittedName>
        <fullName evidence="8">ESCRT-III subunit protein</fullName>
    </submittedName>
</protein>
<comment type="similarity">
    <text evidence="2">Belongs to the SNF7 family.</text>
</comment>
<dbReference type="GO" id="GO:0000815">
    <property type="term" value="C:ESCRT III complex"/>
    <property type="evidence" value="ECO:0007669"/>
    <property type="project" value="TreeGrafter"/>
</dbReference>
<dbReference type="Proteomes" id="UP001378960">
    <property type="component" value="Unassembled WGS sequence"/>
</dbReference>
<comment type="caution">
    <text evidence="8">The sequence shown here is derived from an EMBL/GenBank/DDBJ whole genome shotgun (WGS) entry which is preliminary data.</text>
</comment>
<dbReference type="GO" id="GO:0006900">
    <property type="term" value="P:vesicle budding from membrane"/>
    <property type="evidence" value="ECO:0007669"/>
    <property type="project" value="TreeGrafter"/>
</dbReference>
<keyword evidence="3" id="KW-0813">Transport</keyword>
<gene>
    <name evidence="8" type="ORF">DAPK24_003100</name>
</gene>
<dbReference type="AlphaFoldDB" id="A0AAV5QX43"/>
<dbReference type="GO" id="GO:0015031">
    <property type="term" value="P:protein transport"/>
    <property type="evidence" value="ECO:0007669"/>
    <property type="project" value="UniProtKB-KW"/>
</dbReference>
<dbReference type="EMBL" id="BTGB01000001">
    <property type="protein sequence ID" value="GMM43735.1"/>
    <property type="molecule type" value="Genomic_DNA"/>
</dbReference>
<keyword evidence="6" id="KW-0472">Membrane</keyword>
<reference evidence="8 9" key="1">
    <citation type="journal article" date="2023" name="Elife">
        <title>Identification of key yeast species and microbe-microbe interactions impacting larval growth of Drosophila in the wild.</title>
        <authorList>
            <person name="Mure A."/>
            <person name="Sugiura Y."/>
            <person name="Maeda R."/>
            <person name="Honda K."/>
            <person name="Sakurai N."/>
            <person name="Takahashi Y."/>
            <person name="Watada M."/>
            <person name="Katoh T."/>
            <person name="Gotoh A."/>
            <person name="Gotoh Y."/>
            <person name="Taniguchi I."/>
            <person name="Nakamura K."/>
            <person name="Hayashi T."/>
            <person name="Katayama T."/>
            <person name="Uemura T."/>
            <person name="Hattori Y."/>
        </authorList>
    </citation>
    <scope>NUCLEOTIDE SEQUENCE [LARGE SCALE GENOMIC DNA]</scope>
    <source>
        <strain evidence="8 9">PK-24</strain>
    </source>
</reference>
<dbReference type="GO" id="GO:0005771">
    <property type="term" value="C:multivesicular body"/>
    <property type="evidence" value="ECO:0007669"/>
    <property type="project" value="TreeGrafter"/>
</dbReference>
<evidence type="ECO:0000313" key="8">
    <source>
        <dbReference type="EMBL" id="GMM43735.1"/>
    </source>
</evidence>